<dbReference type="EMBL" id="KZ825855">
    <property type="protein sequence ID" value="PYH95300.1"/>
    <property type="molecule type" value="Genomic_DNA"/>
</dbReference>
<evidence type="ECO:0000256" key="1">
    <source>
        <dbReference type="SAM" id="MobiDB-lite"/>
    </source>
</evidence>
<accession>A0A319DD06</accession>
<protein>
    <submittedName>
        <fullName evidence="2">Uncharacterized protein</fullName>
    </submittedName>
</protein>
<sequence length="187" mass="21546">MYFCCLNARHNTTVWHRYHIIHGAQSIPSLHSQTEADTNSTARFSITYYQIHGRSNTHTHRTPSHPIQSIPPTQPITHSTHSISPTRPDQTIRKSHDYYSYCYIKIRARPSLKFPSVPIIELNKVKSGSVVIKESHVVRRRHIIRPPLILVTRFKLFEKRALTSAEVAYRATPQSGPKETGTEYHDL</sequence>
<feature type="compositionally biased region" description="Polar residues" evidence="1">
    <location>
        <begin position="79"/>
        <end position="89"/>
    </location>
</feature>
<feature type="compositionally biased region" description="Low complexity" evidence="1">
    <location>
        <begin position="64"/>
        <end position="78"/>
    </location>
</feature>
<dbReference type="Proteomes" id="UP000247810">
    <property type="component" value="Unassembled WGS sequence"/>
</dbReference>
<reference evidence="2 3" key="1">
    <citation type="submission" date="2018-02" db="EMBL/GenBank/DDBJ databases">
        <title>The genomes of Aspergillus section Nigri reveals drivers in fungal speciation.</title>
        <authorList>
            <consortium name="DOE Joint Genome Institute"/>
            <person name="Vesth T.C."/>
            <person name="Nybo J."/>
            <person name="Theobald S."/>
            <person name="Brandl J."/>
            <person name="Frisvad J.C."/>
            <person name="Nielsen K.F."/>
            <person name="Lyhne E.K."/>
            <person name="Kogle M.E."/>
            <person name="Kuo A."/>
            <person name="Riley R."/>
            <person name="Clum A."/>
            <person name="Nolan M."/>
            <person name="Lipzen A."/>
            <person name="Salamov A."/>
            <person name="Henrissat B."/>
            <person name="Wiebenga A."/>
            <person name="De vries R.P."/>
            <person name="Grigoriev I.V."/>
            <person name="Mortensen U.H."/>
            <person name="Andersen M.R."/>
            <person name="Baker S.E."/>
        </authorList>
    </citation>
    <scope>NUCLEOTIDE SEQUENCE [LARGE SCALE GENOMIC DNA]</scope>
    <source>
        <strain evidence="2 3">CBS 707.79</strain>
    </source>
</reference>
<feature type="region of interest" description="Disordered" evidence="1">
    <location>
        <begin position="57"/>
        <end position="91"/>
    </location>
</feature>
<name>A0A319DD06_9EURO</name>
<gene>
    <name evidence="2" type="ORF">BO71DRAFT_205047</name>
</gene>
<organism evidence="2 3">
    <name type="scientific">Aspergillus ellipticus CBS 707.79</name>
    <dbReference type="NCBI Taxonomy" id="1448320"/>
    <lineage>
        <taxon>Eukaryota</taxon>
        <taxon>Fungi</taxon>
        <taxon>Dikarya</taxon>
        <taxon>Ascomycota</taxon>
        <taxon>Pezizomycotina</taxon>
        <taxon>Eurotiomycetes</taxon>
        <taxon>Eurotiomycetidae</taxon>
        <taxon>Eurotiales</taxon>
        <taxon>Aspergillaceae</taxon>
        <taxon>Aspergillus</taxon>
        <taxon>Aspergillus subgen. Circumdati</taxon>
    </lineage>
</organism>
<evidence type="ECO:0000313" key="3">
    <source>
        <dbReference type="Proteomes" id="UP000247810"/>
    </source>
</evidence>
<evidence type="ECO:0000313" key="2">
    <source>
        <dbReference type="EMBL" id="PYH95300.1"/>
    </source>
</evidence>
<proteinExistence type="predicted"/>
<dbReference type="VEuPathDB" id="FungiDB:BO71DRAFT_205047"/>
<keyword evidence="3" id="KW-1185">Reference proteome</keyword>
<dbReference type="AlphaFoldDB" id="A0A319DD06"/>